<dbReference type="AlphaFoldDB" id="A0A3B0RUY9"/>
<protein>
    <submittedName>
        <fullName evidence="1">Uncharacterized protein</fullName>
    </submittedName>
</protein>
<evidence type="ECO:0000313" key="1">
    <source>
        <dbReference type="EMBL" id="VAV88313.1"/>
    </source>
</evidence>
<organism evidence="1">
    <name type="scientific">hydrothermal vent metagenome</name>
    <dbReference type="NCBI Taxonomy" id="652676"/>
    <lineage>
        <taxon>unclassified sequences</taxon>
        <taxon>metagenomes</taxon>
        <taxon>ecological metagenomes</taxon>
    </lineage>
</organism>
<accession>A0A3B0RUY9</accession>
<proteinExistence type="predicted"/>
<reference evidence="1" key="1">
    <citation type="submission" date="2018-06" db="EMBL/GenBank/DDBJ databases">
        <authorList>
            <person name="Zhirakovskaya E."/>
        </authorList>
    </citation>
    <scope>NUCLEOTIDE SEQUENCE</scope>
</reference>
<name>A0A3B0RUY9_9ZZZZ</name>
<dbReference type="EMBL" id="UOEC01000042">
    <property type="protein sequence ID" value="VAV88313.1"/>
    <property type="molecule type" value="Genomic_DNA"/>
</dbReference>
<sequence>MAFAKEPCYKSSMRTGSKKTVVFLGLSAMVFSLLPVTAPAYGGQNDKKKPVTSITKDQFQFTLSSEPYTADASAAFVRNACEVGKKHKKPNS</sequence>
<gene>
    <name evidence="1" type="ORF">MNBD_ALPHA08-2001</name>
</gene>